<protein>
    <submittedName>
        <fullName evidence="2">Uncharacterized protein</fullName>
    </submittedName>
</protein>
<accession>A0A3N7FLV5</accession>
<dbReference type="AlphaFoldDB" id="A0A3N7FLV5"/>
<reference evidence="2 3" key="1">
    <citation type="journal article" date="2006" name="Science">
        <title>The genome of black cottonwood, Populus trichocarpa (Torr. &amp; Gray).</title>
        <authorList>
            <person name="Tuskan G.A."/>
            <person name="Difazio S."/>
            <person name="Jansson S."/>
            <person name="Bohlmann J."/>
            <person name="Grigoriev I."/>
            <person name="Hellsten U."/>
            <person name="Putnam N."/>
            <person name="Ralph S."/>
            <person name="Rombauts S."/>
            <person name="Salamov A."/>
            <person name="Schein J."/>
            <person name="Sterck L."/>
            <person name="Aerts A."/>
            <person name="Bhalerao R.R."/>
            <person name="Bhalerao R.P."/>
            <person name="Blaudez D."/>
            <person name="Boerjan W."/>
            <person name="Brun A."/>
            <person name="Brunner A."/>
            <person name="Busov V."/>
            <person name="Campbell M."/>
            <person name="Carlson J."/>
            <person name="Chalot M."/>
            <person name="Chapman J."/>
            <person name="Chen G.L."/>
            <person name="Cooper D."/>
            <person name="Coutinho P.M."/>
            <person name="Couturier J."/>
            <person name="Covert S."/>
            <person name="Cronk Q."/>
            <person name="Cunningham R."/>
            <person name="Davis J."/>
            <person name="Degroeve S."/>
            <person name="Dejardin A."/>
            <person name="Depamphilis C."/>
            <person name="Detter J."/>
            <person name="Dirks B."/>
            <person name="Dubchak I."/>
            <person name="Duplessis S."/>
            <person name="Ehlting J."/>
            <person name="Ellis B."/>
            <person name="Gendler K."/>
            <person name="Goodstein D."/>
            <person name="Gribskov M."/>
            <person name="Grimwood J."/>
            <person name="Groover A."/>
            <person name="Gunter L."/>
            <person name="Hamberger B."/>
            <person name="Heinze B."/>
            <person name="Helariutta Y."/>
            <person name="Henrissat B."/>
            <person name="Holligan D."/>
            <person name="Holt R."/>
            <person name="Huang W."/>
            <person name="Islam-Faridi N."/>
            <person name="Jones S."/>
            <person name="Jones-Rhoades M."/>
            <person name="Jorgensen R."/>
            <person name="Joshi C."/>
            <person name="Kangasjarvi J."/>
            <person name="Karlsson J."/>
            <person name="Kelleher C."/>
            <person name="Kirkpatrick R."/>
            <person name="Kirst M."/>
            <person name="Kohler A."/>
            <person name="Kalluri U."/>
            <person name="Larimer F."/>
            <person name="Leebens-Mack J."/>
            <person name="Leple J.C."/>
            <person name="Locascio P."/>
            <person name="Lou Y."/>
            <person name="Lucas S."/>
            <person name="Martin F."/>
            <person name="Montanini B."/>
            <person name="Napoli C."/>
            <person name="Nelson D.R."/>
            <person name="Nelson C."/>
            <person name="Nieminen K."/>
            <person name="Nilsson O."/>
            <person name="Pereda V."/>
            <person name="Peter G."/>
            <person name="Philippe R."/>
            <person name="Pilate G."/>
            <person name="Poliakov A."/>
            <person name="Razumovskaya J."/>
            <person name="Richardson P."/>
            <person name="Rinaldi C."/>
            <person name="Ritland K."/>
            <person name="Rouze P."/>
            <person name="Ryaboy D."/>
            <person name="Schmutz J."/>
            <person name="Schrader J."/>
            <person name="Segerman B."/>
            <person name="Shin H."/>
            <person name="Siddiqui A."/>
            <person name="Sterky F."/>
            <person name="Terry A."/>
            <person name="Tsai C.J."/>
            <person name="Uberbacher E."/>
            <person name="Unneberg P."/>
            <person name="Vahala J."/>
            <person name="Wall K."/>
            <person name="Wessler S."/>
            <person name="Yang G."/>
            <person name="Yin T."/>
            <person name="Douglas C."/>
            <person name="Marra M."/>
            <person name="Sandberg G."/>
            <person name="Van de Peer Y."/>
            <person name="Rokhsar D."/>
        </authorList>
    </citation>
    <scope>NUCLEOTIDE SEQUENCE [LARGE SCALE GENOMIC DNA]</scope>
    <source>
        <strain evidence="3">cv. Nisqually</strain>
    </source>
</reference>
<dbReference type="EMBL" id="CM009297">
    <property type="protein sequence ID" value="RQO95050.1"/>
    <property type="molecule type" value="Genomic_DNA"/>
</dbReference>
<name>A0A3N7FLV5_POPTR</name>
<organism evidence="2 3">
    <name type="scientific">Populus trichocarpa</name>
    <name type="common">Western balsam poplar</name>
    <name type="synonym">Populus balsamifera subsp. trichocarpa</name>
    <dbReference type="NCBI Taxonomy" id="3694"/>
    <lineage>
        <taxon>Eukaryota</taxon>
        <taxon>Viridiplantae</taxon>
        <taxon>Streptophyta</taxon>
        <taxon>Embryophyta</taxon>
        <taxon>Tracheophyta</taxon>
        <taxon>Spermatophyta</taxon>
        <taxon>Magnoliopsida</taxon>
        <taxon>eudicotyledons</taxon>
        <taxon>Gunneridae</taxon>
        <taxon>Pentapetalae</taxon>
        <taxon>rosids</taxon>
        <taxon>fabids</taxon>
        <taxon>Malpighiales</taxon>
        <taxon>Salicaceae</taxon>
        <taxon>Saliceae</taxon>
        <taxon>Populus</taxon>
    </lineage>
</organism>
<feature type="region of interest" description="Disordered" evidence="1">
    <location>
        <begin position="1"/>
        <end position="34"/>
    </location>
</feature>
<dbReference type="Proteomes" id="UP000006729">
    <property type="component" value="Chromosome 8"/>
</dbReference>
<keyword evidence="3" id="KW-1185">Reference proteome</keyword>
<dbReference type="InParanoid" id="A0A3N7FLV5"/>
<gene>
    <name evidence="2" type="ORF">POPTR_008G213166</name>
</gene>
<evidence type="ECO:0000313" key="2">
    <source>
        <dbReference type="EMBL" id="RQO95050.1"/>
    </source>
</evidence>
<evidence type="ECO:0000313" key="3">
    <source>
        <dbReference type="Proteomes" id="UP000006729"/>
    </source>
</evidence>
<evidence type="ECO:0000256" key="1">
    <source>
        <dbReference type="SAM" id="MobiDB-lite"/>
    </source>
</evidence>
<feature type="compositionally biased region" description="Polar residues" evidence="1">
    <location>
        <begin position="1"/>
        <end position="25"/>
    </location>
</feature>
<sequence length="34" mass="3935">MSQNSHKNSISTTNQTWRSPSTYRQKVTEPVHTC</sequence>
<proteinExistence type="predicted"/>